<evidence type="ECO:0000256" key="1">
    <source>
        <dbReference type="ARBA" id="ARBA00022491"/>
    </source>
</evidence>
<evidence type="ECO:0000313" key="7">
    <source>
        <dbReference type="Proteomes" id="UP000003789"/>
    </source>
</evidence>
<dbReference type="AlphaFoldDB" id="Q1YYB0"/>
<dbReference type="EMBL" id="AAPH01000037">
    <property type="protein sequence ID" value="EAS41296.1"/>
    <property type="molecule type" value="Genomic_DNA"/>
</dbReference>
<accession>Q1YYB0</accession>
<dbReference type="SUPFAM" id="SSF100950">
    <property type="entry name" value="NagB/RpiA/CoA transferase-like"/>
    <property type="match status" value="1"/>
</dbReference>
<dbReference type="InterPro" id="IPR014036">
    <property type="entry name" value="DeoR-like_C"/>
</dbReference>
<organism evidence="6 7">
    <name type="scientific">Photobacterium profundum 3TCK</name>
    <dbReference type="NCBI Taxonomy" id="314280"/>
    <lineage>
        <taxon>Bacteria</taxon>
        <taxon>Pseudomonadati</taxon>
        <taxon>Pseudomonadota</taxon>
        <taxon>Gammaproteobacteria</taxon>
        <taxon>Vibrionales</taxon>
        <taxon>Vibrionaceae</taxon>
        <taxon>Photobacterium</taxon>
    </lineage>
</organism>
<evidence type="ECO:0000256" key="3">
    <source>
        <dbReference type="ARBA" id="ARBA00023125"/>
    </source>
</evidence>
<dbReference type="InterPro" id="IPR037171">
    <property type="entry name" value="NagB/RpiA_transferase-like"/>
</dbReference>
<dbReference type="GO" id="GO:0003677">
    <property type="term" value="F:DNA binding"/>
    <property type="evidence" value="ECO:0007669"/>
    <property type="project" value="UniProtKB-KW"/>
</dbReference>
<dbReference type="SUPFAM" id="SSF46785">
    <property type="entry name" value="Winged helix' DNA-binding domain"/>
    <property type="match status" value="1"/>
</dbReference>
<dbReference type="SMART" id="SM01134">
    <property type="entry name" value="DeoRC"/>
    <property type="match status" value="1"/>
</dbReference>
<dbReference type="Gene3D" id="3.30.750.70">
    <property type="entry name" value="4-hydroxybutyrate coenzyme like domains"/>
    <property type="match status" value="1"/>
</dbReference>
<dbReference type="Pfam" id="PF08220">
    <property type="entry name" value="HTH_DeoR"/>
    <property type="match status" value="1"/>
</dbReference>
<evidence type="ECO:0000313" key="6">
    <source>
        <dbReference type="EMBL" id="EAS41296.1"/>
    </source>
</evidence>
<dbReference type="InterPro" id="IPR036388">
    <property type="entry name" value="WH-like_DNA-bd_sf"/>
</dbReference>
<gene>
    <name evidence="6" type="ORF">P3TCK_09073</name>
</gene>
<dbReference type="PROSITE" id="PS51000">
    <property type="entry name" value="HTH_DEOR_2"/>
    <property type="match status" value="1"/>
</dbReference>
<dbReference type="Pfam" id="PF00455">
    <property type="entry name" value="DeoRC"/>
    <property type="match status" value="1"/>
</dbReference>
<keyword evidence="3" id="KW-0238">DNA-binding</keyword>
<dbReference type="Proteomes" id="UP000003789">
    <property type="component" value="Unassembled WGS sequence"/>
</dbReference>
<protein>
    <submittedName>
        <fullName evidence="6">Glycerol-3-phosphate regulon repressor protein</fullName>
    </submittedName>
</protein>
<keyword evidence="1" id="KW-0678">Repressor</keyword>
<dbReference type="InterPro" id="IPR018356">
    <property type="entry name" value="Tscrpt_reg_HTH_DeoR_CS"/>
</dbReference>
<dbReference type="InterPro" id="IPR036390">
    <property type="entry name" value="WH_DNA-bd_sf"/>
</dbReference>
<dbReference type="InterPro" id="IPR001034">
    <property type="entry name" value="DeoR_HTH"/>
</dbReference>
<evidence type="ECO:0000259" key="5">
    <source>
        <dbReference type="PROSITE" id="PS51000"/>
    </source>
</evidence>
<dbReference type="GO" id="GO:0003700">
    <property type="term" value="F:DNA-binding transcription factor activity"/>
    <property type="evidence" value="ECO:0007669"/>
    <property type="project" value="InterPro"/>
</dbReference>
<proteinExistence type="predicted"/>
<comment type="caution">
    <text evidence="6">The sequence shown here is derived from an EMBL/GenBank/DDBJ whole genome shotgun (WGS) entry which is preliminary data.</text>
</comment>
<dbReference type="HOGENOM" id="CLU_060699_0_0_6"/>
<dbReference type="Gene3D" id="1.10.10.10">
    <property type="entry name" value="Winged helix-like DNA-binding domain superfamily/Winged helix DNA-binding domain"/>
    <property type="match status" value="1"/>
</dbReference>
<dbReference type="PRINTS" id="PR00037">
    <property type="entry name" value="HTHLACR"/>
</dbReference>
<keyword evidence="4" id="KW-0804">Transcription</keyword>
<dbReference type="OrthoDB" id="9814815at2"/>
<dbReference type="PANTHER" id="PTHR30363:SF4">
    <property type="entry name" value="GLYCEROL-3-PHOSPHATE REGULON REPRESSOR"/>
    <property type="match status" value="1"/>
</dbReference>
<sequence>MELNQRQQQILLRLKQAEGIQIDELAAYFDVTTQTIRRDVNQLCEQGLARRIHGGVSLPALLTNTTYQFRADVESSIKDKLAKDIAHSIPDGSTVMMGIGTTVTHIAHYLLHKKPLRIITNNLQVARILEANQYAEVYMTGGLFRRKHQDIVGNSVLTFFSSFEADIGIVGCGSITQSHSAMEHETQEAEISRCILDNSRQNWLVVDASKWSRFASVKVRKLKEFDRIYTNKTGLPAELPAHVIQD</sequence>
<dbReference type="SMART" id="SM00420">
    <property type="entry name" value="HTH_DEOR"/>
    <property type="match status" value="1"/>
</dbReference>
<dbReference type="RefSeq" id="WP_006229800.1">
    <property type="nucleotide sequence ID" value="NZ_CH724134.1"/>
</dbReference>
<reference evidence="6 7" key="1">
    <citation type="submission" date="2006-03" db="EMBL/GenBank/DDBJ databases">
        <authorList>
            <person name="Bartlett D.H."/>
            <person name="Valle G."/>
            <person name="Lauro F.M."/>
            <person name="Vezzi A."/>
            <person name="Simonato F."/>
            <person name="Eloe E."/>
            <person name="Vitulo N."/>
            <person name="Stratton T.K."/>
            <person name="D'angelo M."/>
            <person name="Ferriera S."/>
            <person name="Johnson J."/>
            <person name="Kravitz S."/>
            <person name="Beeson K."/>
            <person name="Sutton G."/>
            <person name="Rogers Y."/>
            <person name="Friedman R."/>
            <person name="Frazier M."/>
            <person name="Venter J.C."/>
        </authorList>
    </citation>
    <scope>NUCLEOTIDE SEQUENCE [LARGE SCALE GENOMIC DNA]</scope>
    <source>
        <strain evidence="6 7">3TCK</strain>
    </source>
</reference>
<dbReference type="InterPro" id="IPR050313">
    <property type="entry name" value="Carb_Metab_HTH_regulators"/>
</dbReference>
<evidence type="ECO:0000256" key="4">
    <source>
        <dbReference type="ARBA" id="ARBA00023163"/>
    </source>
</evidence>
<evidence type="ECO:0000256" key="2">
    <source>
        <dbReference type="ARBA" id="ARBA00023015"/>
    </source>
</evidence>
<feature type="domain" description="HTH deoR-type" evidence="5">
    <location>
        <begin position="3"/>
        <end position="58"/>
    </location>
</feature>
<dbReference type="PANTHER" id="PTHR30363">
    <property type="entry name" value="HTH-TYPE TRANSCRIPTIONAL REGULATOR SRLR-RELATED"/>
    <property type="match status" value="1"/>
</dbReference>
<dbReference type="PROSITE" id="PS00894">
    <property type="entry name" value="HTH_DEOR_1"/>
    <property type="match status" value="1"/>
</dbReference>
<name>Q1YYB0_9GAMM</name>
<keyword evidence="2" id="KW-0805">Transcription regulation</keyword>